<dbReference type="PIRSF" id="PIRSF029256">
    <property type="entry name" value="SpoU_TrmH_prd"/>
    <property type="match status" value="1"/>
</dbReference>
<comment type="catalytic activity">
    <reaction evidence="6">
        <text>cytidine(34) in tRNA + S-adenosyl-L-methionine = 2'-O-methylcytidine(34) in tRNA + S-adenosyl-L-homocysteine + H(+)</text>
        <dbReference type="Rhea" id="RHEA:43084"/>
        <dbReference type="Rhea" id="RHEA-COMP:10331"/>
        <dbReference type="Rhea" id="RHEA-COMP:10332"/>
        <dbReference type="ChEBI" id="CHEBI:15378"/>
        <dbReference type="ChEBI" id="CHEBI:57856"/>
        <dbReference type="ChEBI" id="CHEBI:59789"/>
        <dbReference type="ChEBI" id="CHEBI:74495"/>
        <dbReference type="ChEBI" id="CHEBI:82748"/>
        <dbReference type="EC" id="2.1.1.207"/>
    </reaction>
</comment>
<keyword evidence="10" id="KW-1185">Reference proteome</keyword>
<dbReference type="RefSeq" id="WP_125164684.1">
    <property type="nucleotide sequence ID" value="NZ_CP034234.1"/>
</dbReference>
<keyword evidence="1 6" id="KW-0963">Cytoplasm</keyword>
<comment type="function">
    <text evidence="6">Could methylate the ribose at the nucleotide 34 wobble position in tRNA.</text>
</comment>
<comment type="catalytic activity">
    <reaction evidence="6">
        <text>5-carboxymethylaminomethyluridine(34) in tRNA(Leu) + S-adenosyl-L-methionine = 5-carboxymethylaminomethyl-2'-O-methyluridine(34) in tRNA(Leu) + S-adenosyl-L-homocysteine + H(+)</text>
        <dbReference type="Rhea" id="RHEA:43088"/>
        <dbReference type="Rhea" id="RHEA-COMP:10333"/>
        <dbReference type="Rhea" id="RHEA-COMP:10334"/>
        <dbReference type="ChEBI" id="CHEBI:15378"/>
        <dbReference type="ChEBI" id="CHEBI:57856"/>
        <dbReference type="ChEBI" id="CHEBI:59789"/>
        <dbReference type="ChEBI" id="CHEBI:74508"/>
        <dbReference type="ChEBI" id="CHEBI:74511"/>
        <dbReference type="EC" id="2.1.1.207"/>
    </reaction>
</comment>
<accession>A0A3S8RNR0</accession>
<feature type="binding site" evidence="6 7">
    <location>
        <position position="124"/>
    </location>
    <ligand>
        <name>S-adenosyl-L-methionine</name>
        <dbReference type="ChEBI" id="CHEBI:59789"/>
    </ligand>
</feature>
<keyword evidence="2 6" id="KW-0489">Methyltransferase</keyword>
<dbReference type="PANTHER" id="PTHR42971">
    <property type="entry name" value="TRNA (CYTIDINE(34)-2'-O)-METHYLTRANSFERASE"/>
    <property type="match status" value="1"/>
</dbReference>
<dbReference type="KEGG" id="eri:EEI45_07060"/>
<dbReference type="GO" id="GO:0003723">
    <property type="term" value="F:RNA binding"/>
    <property type="evidence" value="ECO:0007669"/>
    <property type="project" value="InterPro"/>
</dbReference>
<dbReference type="GO" id="GO:0002130">
    <property type="term" value="P:wobble position ribose methylation"/>
    <property type="evidence" value="ECO:0007669"/>
    <property type="project" value="TreeGrafter"/>
</dbReference>
<organism evidence="9 10">
    <name type="scientific">Erysipelothrix piscisicarius</name>
    <dbReference type="NCBI Taxonomy" id="2485784"/>
    <lineage>
        <taxon>Bacteria</taxon>
        <taxon>Bacillati</taxon>
        <taxon>Bacillota</taxon>
        <taxon>Erysipelotrichia</taxon>
        <taxon>Erysipelotrichales</taxon>
        <taxon>Erysipelotrichaceae</taxon>
        <taxon>Erysipelothrix</taxon>
    </lineage>
</organism>
<evidence type="ECO:0000256" key="5">
    <source>
        <dbReference type="ARBA" id="ARBA00022694"/>
    </source>
</evidence>
<evidence type="ECO:0000256" key="3">
    <source>
        <dbReference type="ARBA" id="ARBA00022679"/>
    </source>
</evidence>
<reference evidence="9 10" key="1">
    <citation type="journal article" date="2020" name="Int. J. Syst. Evol. Microbiol.">
        <title>Description of Erysipelothrix piscisicarius sp. nov., an emergent fish pathogen, and assessment of virulence using a tiger barb (Puntigrus tetrazona) infection model.</title>
        <authorList>
            <person name="Pomaranski E.K."/>
            <person name="Griffin M.J."/>
            <person name="Camus A.C."/>
            <person name="Armwood A.R."/>
            <person name="Shelley J."/>
            <person name="Waldbieser G.C."/>
            <person name="LaFrentz B.R."/>
            <person name="Garcia J.C."/>
            <person name="Yanong R."/>
            <person name="Soto E."/>
        </authorList>
    </citation>
    <scope>NUCLEOTIDE SEQUENCE [LARGE SCALE GENOMIC DNA]</scope>
    <source>
        <strain evidence="9 10">15TAL0474</strain>
    </source>
</reference>
<comment type="similarity">
    <text evidence="6">Belongs to the class IV-like SAM-binding methyltransferase superfamily. RNA methyltransferase TrmH family. TrmL subfamily.</text>
</comment>
<evidence type="ECO:0000313" key="9">
    <source>
        <dbReference type="EMBL" id="AZK44517.1"/>
    </source>
</evidence>
<evidence type="ECO:0000313" key="10">
    <source>
        <dbReference type="Proteomes" id="UP000278804"/>
    </source>
</evidence>
<dbReference type="PANTHER" id="PTHR42971:SF1">
    <property type="entry name" value="TRNA (CYTIDINE(34)-2'-O)-METHYLTRANSFERASE"/>
    <property type="match status" value="1"/>
</dbReference>
<dbReference type="FunFam" id="3.40.1280.10:FF:000002">
    <property type="entry name" value="Peptidylprolyl isomerase"/>
    <property type="match status" value="1"/>
</dbReference>
<evidence type="ECO:0000256" key="1">
    <source>
        <dbReference type="ARBA" id="ARBA00022490"/>
    </source>
</evidence>
<dbReference type="GO" id="GO:0042802">
    <property type="term" value="F:identical protein binding"/>
    <property type="evidence" value="ECO:0007669"/>
    <property type="project" value="UniProtKB-ARBA"/>
</dbReference>
<dbReference type="InterPro" id="IPR029026">
    <property type="entry name" value="tRNA_m1G_MTases_N"/>
</dbReference>
<dbReference type="GO" id="GO:0005737">
    <property type="term" value="C:cytoplasm"/>
    <property type="evidence" value="ECO:0007669"/>
    <property type="project" value="UniProtKB-SubCell"/>
</dbReference>
<dbReference type="Gene3D" id="3.40.1280.10">
    <property type="match status" value="1"/>
</dbReference>
<keyword evidence="4 6" id="KW-0949">S-adenosyl-L-methionine</keyword>
<evidence type="ECO:0000259" key="8">
    <source>
        <dbReference type="Pfam" id="PF00588"/>
    </source>
</evidence>
<dbReference type="Proteomes" id="UP000278804">
    <property type="component" value="Chromosome"/>
</dbReference>
<evidence type="ECO:0000256" key="2">
    <source>
        <dbReference type="ARBA" id="ARBA00022603"/>
    </source>
</evidence>
<feature type="binding site" evidence="6 7">
    <location>
        <position position="77"/>
    </location>
    <ligand>
        <name>S-adenosyl-L-methionine</name>
        <dbReference type="ChEBI" id="CHEBI:59789"/>
    </ligand>
</feature>
<dbReference type="InterPro" id="IPR029028">
    <property type="entry name" value="Alpha/beta_knot_MTases"/>
</dbReference>
<dbReference type="InterPro" id="IPR001537">
    <property type="entry name" value="SpoU_MeTrfase"/>
</dbReference>
<protein>
    <recommendedName>
        <fullName evidence="6">Putative tRNA (cytidine(34)-2'-O)-methyltransferase</fullName>
        <ecNumber evidence="6">2.1.1.207</ecNumber>
    </recommendedName>
    <alternativeName>
        <fullName evidence="6">tRNA (cytidine/uridine-2'-O-)-methyltransferase</fullName>
    </alternativeName>
</protein>
<feature type="binding site" evidence="6 7">
    <location>
        <position position="103"/>
    </location>
    <ligand>
        <name>S-adenosyl-L-methionine</name>
        <dbReference type="ChEBI" id="CHEBI:59789"/>
    </ligand>
</feature>
<dbReference type="EC" id="2.1.1.207" evidence="6"/>
<sequence length="172" mass="19732">MIHVVLYEPEIPQNTGNIMRTCVASGAALHLIEPLGFILDEKRVKRSVMDYSDDLVLTRHMDWESFLETVNGPVFYLTRYGEYTHSDFDYAALEETDIYLVFGKESTGIPKSILKENYDHCFRIPMAPNARSMNLSNTVAICVFEVLRQVGYPELATHEVLKGKDFLKDFNE</sequence>
<evidence type="ECO:0000256" key="4">
    <source>
        <dbReference type="ARBA" id="ARBA00022691"/>
    </source>
</evidence>
<gene>
    <name evidence="9" type="ORF">EEI45_07060</name>
</gene>
<dbReference type="SUPFAM" id="SSF75217">
    <property type="entry name" value="alpha/beta knot"/>
    <property type="match status" value="1"/>
</dbReference>
<dbReference type="HAMAP" id="MF_01885">
    <property type="entry name" value="tRNA_methyltr_TrmL"/>
    <property type="match status" value="1"/>
</dbReference>
<evidence type="ECO:0000256" key="7">
    <source>
        <dbReference type="PIRSR" id="PIRSR029256-1"/>
    </source>
</evidence>
<proteinExistence type="inferred from homology"/>
<dbReference type="GO" id="GO:0141098">
    <property type="term" value="F:tRNA (cytidine(34)-2'-O)-methyltransferase activity"/>
    <property type="evidence" value="ECO:0007669"/>
    <property type="project" value="RHEA"/>
</dbReference>
<dbReference type="CDD" id="cd18094">
    <property type="entry name" value="SpoU-like_TrmL"/>
    <property type="match status" value="1"/>
</dbReference>
<dbReference type="GO" id="GO:0141102">
    <property type="term" value="F:tRNA (5-carboxymethylaminomethyluridine(34)-2'-O)-methyltransferase activity"/>
    <property type="evidence" value="ECO:0007669"/>
    <property type="project" value="RHEA"/>
</dbReference>
<feature type="domain" description="tRNA/rRNA methyltransferase SpoU type" evidence="8">
    <location>
        <begin position="2"/>
        <end position="143"/>
    </location>
</feature>
<dbReference type="Pfam" id="PF00588">
    <property type="entry name" value="SpoU_methylase"/>
    <property type="match status" value="1"/>
</dbReference>
<dbReference type="AlphaFoldDB" id="A0A3S8RNR0"/>
<evidence type="ECO:0000256" key="6">
    <source>
        <dbReference type="HAMAP-Rule" id="MF_01885"/>
    </source>
</evidence>
<feature type="binding site" evidence="6 7">
    <location>
        <position position="132"/>
    </location>
    <ligand>
        <name>S-adenosyl-L-methionine</name>
        <dbReference type="ChEBI" id="CHEBI:59789"/>
    </ligand>
</feature>
<dbReference type="InterPro" id="IPR016914">
    <property type="entry name" value="TrmL"/>
</dbReference>
<keyword evidence="3 6" id="KW-0808">Transferase</keyword>
<comment type="subcellular location">
    <subcellularLocation>
        <location evidence="6">Cytoplasm</location>
    </subcellularLocation>
</comment>
<name>A0A3S8RNR0_9FIRM</name>
<dbReference type="EMBL" id="CP034234">
    <property type="protein sequence ID" value="AZK44517.1"/>
    <property type="molecule type" value="Genomic_DNA"/>
</dbReference>
<keyword evidence="5 6" id="KW-0819">tRNA processing</keyword>